<comment type="caution">
    <text evidence="3">The sequence shown here is derived from an EMBL/GenBank/DDBJ whole genome shotgun (WGS) entry which is preliminary data.</text>
</comment>
<evidence type="ECO:0000313" key="3">
    <source>
        <dbReference type="EMBL" id="KAL3773668.1"/>
    </source>
</evidence>
<keyword evidence="2" id="KW-0812">Transmembrane</keyword>
<evidence type="ECO:0000313" key="4">
    <source>
        <dbReference type="Proteomes" id="UP001530315"/>
    </source>
</evidence>
<feature type="transmembrane region" description="Helical" evidence="2">
    <location>
        <begin position="132"/>
        <end position="157"/>
    </location>
</feature>
<keyword evidence="2" id="KW-1133">Transmembrane helix</keyword>
<feature type="transmembrane region" description="Helical" evidence="2">
    <location>
        <begin position="104"/>
        <end position="126"/>
    </location>
</feature>
<dbReference type="EMBL" id="JALLAZ020001514">
    <property type="protein sequence ID" value="KAL3773668.1"/>
    <property type="molecule type" value="Genomic_DNA"/>
</dbReference>
<name>A0ABD3NC96_9STRA</name>
<evidence type="ECO:0000256" key="2">
    <source>
        <dbReference type="SAM" id="Phobius"/>
    </source>
</evidence>
<sequence>MPPSSKVGSGNGAAMAAEDGSSSAALVLPKHSPTILNASNHTMVVFQERGTFYNCQVLRPGEAVSMTPSQTGGRPFLPYRVRAIVGDDSAIPSSRDSAKNLVKVTAVPAAFVAGCLATAISAGMLVGPSVALAPLVSGMVVGGVVIDSTAIAAGMVVSTRANAVSDFVLKDKPNGIFGRTERLRPGRRYLVVTGGLDDGIVNVKEVKEKDFAKRYVVKVWKAPLSDGAMKKAGVFVDDGEEDEAGFVDGGEGEEVGPMGAKIMHEPEKPDTNKKGWFKK</sequence>
<keyword evidence="4" id="KW-1185">Reference proteome</keyword>
<dbReference type="Proteomes" id="UP001530315">
    <property type="component" value="Unassembled WGS sequence"/>
</dbReference>
<feature type="compositionally biased region" description="Basic and acidic residues" evidence="1">
    <location>
        <begin position="262"/>
        <end position="273"/>
    </location>
</feature>
<protein>
    <submittedName>
        <fullName evidence="3">Uncharacterized protein</fullName>
    </submittedName>
</protein>
<gene>
    <name evidence="3" type="ORF">ACHAW5_000684</name>
</gene>
<keyword evidence="2" id="KW-0472">Membrane</keyword>
<dbReference type="AlphaFoldDB" id="A0ABD3NC96"/>
<evidence type="ECO:0000256" key="1">
    <source>
        <dbReference type="SAM" id="MobiDB-lite"/>
    </source>
</evidence>
<accession>A0ABD3NC96</accession>
<feature type="region of interest" description="Disordered" evidence="1">
    <location>
        <begin position="246"/>
        <end position="279"/>
    </location>
</feature>
<organism evidence="3 4">
    <name type="scientific">Stephanodiscus triporus</name>
    <dbReference type="NCBI Taxonomy" id="2934178"/>
    <lineage>
        <taxon>Eukaryota</taxon>
        <taxon>Sar</taxon>
        <taxon>Stramenopiles</taxon>
        <taxon>Ochrophyta</taxon>
        <taxon>Bacillariophyta</taxon>
        <taxon>Coscinodiscophyceae</taxon>
        <taxon>Thalassiosirophycidae</taxon>
        <taxon>Stephanodiscales</taxon>
        <taxon>Stephanodiscaceae</taxon>
        <taxon>Stephanodiscus</taxon>
    </lineage>
</organism>
<proteinExistence type="predicted"/>
<reference evidence="3 4" key="1">
    <citation type="submission" date="2024-10" db="EMBL/GenBank/DDBJ databases">
        <title>Updated reference genomes for cyclostephanoid diatoms.</title>
        <authorList>
            <person name="Roberts W.R."/>
            <person name="Alverson A.J."/>
        </authorList>
    </citation>
    <scope>NUCLEOTIDE SEQUENCE [LARGE SCALE GENOMIC DNA]</scope>
    <source>
        <strain evidence="3 4">AJA276-08</strain>
    </source>
</reference>